<dbReference type="GO" id="GO:0004132">
    <property type="term" value="F:dCMP deaminase activity"/>
    <property type="evidence" value="ECO:0007669"/>
    <property type="project" value="TreeGrafter"/>
</dbReference>
<dbReference type="EMBL" id="BEZZ01000819">
    <property type="protein sequence ID" value="GCC36364.1"/>
    <property type="molecule type" value="Genomic_DNA"/>
</dbReference>
<dbReference type="PROSITE" id="PS51747">
    <property type="entry name" value="CYT_DCMP_DEAMINASES_2"/>
    <property type="match status" value="1"/>
</dbReference>
<dbReference type="FunFam" id="3.40.140.10:FF:000030">
    <property type="entry name" value="Cytidine and dCMP deaminase domain-containing protein 1"/>
    <property type="match status" value="1"/>
</dbReference>
<dbReference type="GO" id="GO:0052717">
    <property type="term" value="F:tRNA-specific adenosine-34 deaminase activity"/>
    <property type="evidence" value="ECO:0007669"/>
    <property type="project" value="UniProtKB-EC"/>
</dbReference>
<evidence type="ECO:0000256" key="4">
    <source>
        <dbReference type="ARBA" id="ARBA00040574"/>
    </source>
</evidence>
<feature type="compositionally biased region" description="Low complexity" evidence="6">
    <location>
        <begin position="662"/>
        <end position="676"/>
    </location>
</feature>
<dbReference type="OrthoDB" id="6710946at2759"/>
<keyword evidence="3" id="KW-0378">Hydrolase</keyword>
<gene>
    <name evidence="8" type="ORF">chiPu_0014858</name>
</gene>
<evidence type="ECO:0000313" key="9">
    <source>
        <dbReference type="Proteomes" id="UP000287033"/>
    </source>
</evidence>
<keyword evidence="2" id="KW-0677">Repeat</keyword>
<dbReference type="GO" id="GO:0002100">
    <property type="term" value="P:tRNA wobble adenosine to inosine editing"/>
    <property type="evidence" value="ECO:0007669"/>
    <property type="project" value="InterPro"/>
</dbReference>
<evidence type="ECO:0000313" key="8">
    <source>
        <dbReference type="EMBL" id="GCC36364.1"/>
    </source>
</evidence>
<dbReference type="AlphaFoldDB" id="A0A401T160"/>
<comment type="caution">
    <text evidence="8">The sequence shown here is derived from an EMBL/GenBank/DDBJ whole genome shotgun (WGS) entry which is preliminary data.</text>
</comment>
<dbReference type="PANTHER" id="PTHR11086:SF14">
    <property type="entry name" value="CYTIDINE AND DCMP DEAMINASE DOMAIN-CONTAINING PROTEIN 1"/>
    <property type="match status" value="1"/>
</dbReference>
<sequence length="691" mass="77830">MSHLQEPACQSQVGRQERGAQTECHARGLSPRLSKVNFFTLLSLWMELFPNNEPKAIQRRKNGLVVVHNSKIIGLHCSSAELHAGQIAVVKHGSKMKDCDLYFSRKPCSTCLKMVLNAGVNRISYWPGDPEISLVDDYVMNNCNSDAKLDAKAVERLKSNSRSRICTLLQPLAYNMLQFVEETSKKCEFLQSIVTLNRDFKLEDFFTECRKNRLQEFEKLFLISNSETHKEILKTVGLENVCDDIHFTNLRHKMEDLVFLLATVDCSVPEYGTFRFYCDDSDKACDEHTNDEFQKFARHCMVQARLLAYRTEDQKIGVGAVIWAEGKSNNCDGTGARYLIGCGYNAYPMGSEYADYPQMDEKQQKDREARKFRYIVHAEQNALTFRLHFDFALQWQEAPTNSTITSSVYTTHRKRGPNKSFILQSTLSTGISNTAIIDPIGSTTISASTLESSVLEDMEIMGNPQSPLGKGDLKRPLTTPWSELQKEELLNLEINEPAFKRRIVEQQSYLQSLLTSVQVMNDAVDRMMMTMSRLNSSLSDVQNLLKQKLTAFQTTREEASPQIVSVVENSFIQGLSNIGTSLQNSLNTGISDVGSKVQESLQMGFESLGEKIQSTMREGYANMINEQICAHQNLSDKYERALPTRGLHNSSQEVGTHDGSQLHHPSQLSSGSSLESRIPTPEVQIPGGMKI</sequence>
<evidence type="ECO:0000256" key="2">
    <source>
        <dbReference type="ARBA" id="ARBA00022737"/>
    </source>
</evidence>
<feature type="domain" description="CMP/dCMP-type deaminase" evidence="7">
    <location>
        <begin position="44"/>
        <end position="136"/>
    </location>
</feature>
<keyword evidence="9" id="KW-1185">Reference proteome</keyword>
<dbReference type="Pfam" id="PF00383">
    <property type="entry name" value="dCMP_cyt_deam_1"/>
    <property type="match status" value="1"/>
</dbReference>
<accession>A0A401T160</accession>
<evidence type="ECO:0000256" key="5">
    <source>
        <dbReference type="ARBA" id="ARBA00041919"/>
    </source>
</evidence>
<name>A0A401T160_CHIPU</name>
<dbReference type="InterPro" id="IPR015517">
    <property type="entry name" value="dCMP_deaminase-rel"/>
</dbReference>
<evidence type="ECO:0000256" key="3">
    <source>
        <dbReference type="ARBA" id="ARBA00022801"/>
    </source>
</evidence>
<dbReference type="GO" id="GO:0005737">
    <property type="term" value="C:cytoplasm"/>
    <property type="evidence" value="ECO:0007669"/>
    <property type="project" value="TreeGrafter"/>
</dbReference>
<protein>
    <recommendedName>
        <fullName evidence="4">Cytidine and dCMP deaminase domain-containing protein 1</fullName>
    </recommendedName>
    <alternativeName>
        <fullName evidence="5">Cytidine deaminase</fullName>
    </alternativeName>
</protein>
<dbReference type="Gene3D" id="3.40.140.10">
    <property type="entry name" value="Cytidine Deaminase, domain 2"/>
    <property type="match status" value="2"/>
</dbReference>
<dbReference type="InterPro" id="IPR016193">
    <property type="entry name" value="Cytidine_deaminase-like"/>
</dbReference>
<dbReference type="SUPFAM" id="SSF53927">
    <property type="entry name" value="Cytidine deaminase-like"/>
    <property type="match status" value="2"/>
</dbReference>
<evidence type="ECO:0000256" key="1">
    <source>
        <dbReference type="ARBA" id="ARBA00001947"/>
    </source>
</evidence>
<dbReference type="InterPro" id="IPR002125">
    <property type="entry name" value="CMP_dCMP_dom"/>
</dbReference>
<comment type="cofactor">
    <cofactor evidence="1">
        <name>Zn(2+)</name>
        <dbReference type="ChEBI" id="CHEBI:29105"/>
    </cofactor>
</comment>
<reference evidence="8 9" key="1">
    <citation type="journal article" date="2018" name="Nat. Ecol. Evol.">
        <title>Shark genomes provide insights into elasmobranch evolution and the origin of vertebrates.</title>
        <authorList>
            <person name="Hara Y"/>
            <person name="Yamaguchi K"/>
            <person name="Onimaru K"/>
            <person name="Kadota M"/>
            <person name="Koyanagi M"/>
            <person name="Keeley SD"/>
            <person name="Tatsumi K"/>
            <person name="Tanaka K"/>
            <person name="Motone F"/>
            <person name="Kageyama Y"/>
            <person name="Nozu R"/>
            <person name="Adachi N"/>
            <person name="Nishimura O"/>
            <person name="Nakagawa R"/>
            <person name="Tanegashima C"/>
            <person name="Kiyatake I"/>
            <person name="Matsumoto R"/>
            <person name="Murakumo K"/>
            <person name="Nishida K"/>
            <person name="Terakita A"/>
            <person name="Kuratani S"/>
            <person name="Sato K"/>
            <person name="Hyodo S Kuraku.S."/>
        </authorList>
    </citation>
    <scope>NUCLEOTIDE SEQUENCE [LARGE SCALE GENOMIC DNA]</scope>
</reference>
<dbReference type="Proteomes" id="UP000287033">
    <property type="component" value="Unassembled WGS sequence"/>
</dbReference>
<feature type="region of interest" description="Disordered" evidence="6">
    <location>
        <begin position="648"/>
        <end position="691"/>
    </location>
</feature>
<evidence type="ECO:0000256" key="6">
    <source>
        <dbReference type="SAM" id="MobiDB-lite"/>
    </source>
</evidence>
<evidence type="ECO:0000259" key="7">
    <source>
        <dbReference type="PROSITE" id="PS51747"/>
    </source>
</evidence>
<dbReference type="STRING" id="137246.A0A401T160"/>
<proteinExistence type="predicted"/>
<dbReference type="PANTHER" id="PTHR11086">
    <property type="entry name" value="DEOXYCYTIDYLATE DEAMINASE-RELATED"/>
    <property type="match status" value="1"/>
</dbReference>
<organism evidence="8 9">
    <name type="scientific">Chiloscyllium punctatum</name>
    <name type="common">Brownbanded bambooshark</name>
    <name type="synonym">Hemiscyllium punctatum</name>
    <dbReference type="NCBI Taxonomy" id="137246"/>
    <lineage>
        <taxon>Eukaryota</taxon>
        <taxon>Metazoa</taxon>
        <taxon>Chordata</taxon>
        <taxon>Craniata</taxon>
        <taxon>Vertebrata</taxon>
        <taxon>Chondrichthyes</taxon>
        <taxon>Elasmobranchii</taxon>
        <taxon>Galeomorphii</taxon>
        <taxon>Galeoidea</taxon>
        <taxon>Orectolobiformes</taxon>
        <taxon>Hemiscylliidae</taxon>
        <taxon>Chiloscyllium</taxon>
    </lineage>
</organism>